<feature type="chain" id="PRO_5032389591" evidence="2">
    <location>
        <begin position="21"/>
        <end position="436"/>
    </location>
</feature>
<reference evidence="3" key="1">
    <citation type="submission" date="2021-02" db="EMBL/GenBank/DDBJ databases">
        <authorList>
            <person name="Nowell W R."/>
        </authorList>
    </citation>
    <scope>NUCLEOTIDE SEQUENCE</scope>
</reference>
<protein>
    <submittedName>
        <fullName evidence="3">Uncharacterized protein</fullName>
    </submittedName>
</protein>
<feature type="signal peptide" evidence="2">
    <location>
        <begin position="1"/>
        <end position="20"/>
    </location>
</feature>
<keyword evidence="1" id="KW-0812">Transmembrane</keyword>
<evidence type="ECO:0000256" key="1">
    <source>
        <dbReference type="SAM" id="Phobius"/>
    </source>
</evidence>
<dbReference type="AlphaFoldDB" id="A0A814AXS7"/>
<dbReference type="EMBL" id="CAJNOU010000220">
    <property type="protein sequence ID" value="CAF0921068.1"/>
    <property type="molecule type" value="Genomic_DNA"/>
</dbReference>
<keyword evidence="1" id="KW-1133">Transmembrane helix</keyword>
<gene>
    <name evidence="3" type="ORF">SEV965_LOCUS6648</name>
</gene>
<organism evidence="3 4">
    <name type="scientific">Rotaria sordida</name>
    <dbReference type="NCBI Taxonomy" id="392033"/>
    <lineage>
        <taxon>Eukaryota</taxon>
        <taxon>Metazoa</taxon>
        <taxon>Spiralia</taxon>
        <taxon>Gnathifera</taxon>
        <taxon>Rotifera</taxon>
        <taxon>Eurotatoria</taxon>
        <taxon>Bdelloidea</taxon>
        <taxon>Philodinida</taxon>
        <taxon>Philodinidae</taxon>
        <taxon>Rotaria</taxon>
    </lineage>
</organism>
<evidence type="ECO:0000313" key="3">
    <source>
        <dbReference type="EMBL" id="CAF0921068.1"/>
    </source>
</evidence>
<comment type="caution">
    <text evidence="3">The sequence shown here is derived from an EMBL/GenBank/DDBJ whole genome shotgun (WGS) entry which is preliminary data.</text>
</comment>
<evidence type="ECO:0000256" key="2">
    <source>
        <dbReference type="SAM" id="SignalP"/>
    </source>
</evidence>
<keyword evidence="1" id="KW-0472">Membrane</keyword>
<keyword evidence="2" id="KW-0732">Signal</keyword>
<evidence type="ECO:0000313" key="4">
    <source>
        <dbReference type="Proteomes" id="UP000663889"/>
    </source>
</evidence>
<accession>A0A814AXS7</accession>
<name>A0A814AXS7_9BILA</name>
<proteinExistence type="predicted"/>
<dbReference type="SUPFAM" id="SSF53850">
    <property type="entry name" value="Periplasmic binding protein-like II"/>
    <property type="match status" value="1"/>
</dbReference>
<sequence length="436" mass="49008">MHRIYLSLSIILFALSIIQCDITNLDEFFTLLKQSPLKKYSVGFLSQANFEVIKRYLLNNVESVFFENKTEMLKAIENETIIAGVSTGILAEDIAPNYHVFSSLLVSPQAMLLAPEYDPTLAPYVSKNESSTDLFDALNAAIADVQRDGTHETSLTLNNRTNLIRVETCLQETPLPVPNRDNTTGYLRHILFNKSKLIIGGLGPKDFGVHDGNYNDKSPTGFYPALLDAIVKKLGELKGPDEIIYGKELSSERKFFRTPESLFRALLNGDIHATDVYIFINVPYNGTGETCSNNSQCRARETCTNGTCTHPERPRSLHFRTTCTTASRDTKFITKKDSSFLRGNSSSTNQTNGTRQTPKTRWIGFILLFVVLFGTIFLGLLILVRRKKYYRIEHTVQGGFGKFARLQEESELPIEGMDSFEDHIVQSPRDNINSTS</sequence>
<dbReference type="Proteomes" id="UP000663889">
    <property type="component" value="Unassembled WGS sequence"/>
</dbReference>
<feature type="transmembrane region" description="Helical" evidence="1">
    <location>
        <begin position="362"/>
        <end position="384"/>
    </location>
</feature>